<proteinExistence type="predicted"/>
<protein>
    <submittedName>
        <fullName evidence="2">Uncharacterized protein</fullName>
    </submittedName>
</protein>
<keyword evidence="1" id="KW-0732">Signal</keyword>
<evidence type="ECO:0000313" key="2">
    <source>
        <dbReference type="EMBL" id="GMI29159.1"/>
    </source>
</evidence>
<comment type="caution">
    <text evidence="2">The sequence shown here is derived from an EMBL/GenBank/DDBJ whole genome shotgun (WGS) entry which is preliminary data.</text>
</comment>
<sequence length="327" mass="36517">ADLSYQTLIVLLLLLLLLILRSLEPKPPLSAVGSPPSYLFRSPDMKEKPVIREGTTEFESLTKRQKQTNRIANAQKQYLQGDNDTGEPIYCRLCKELPLFAGAKPVNNAGCMEFCHKNRGEKGSGGRSSSKKYKNHNLSNIVYSVKGFLEEVAKGEFCCTIHAAIETTYEDSDNRVWGESDNLDNWRDNWHRVRNQAYVNTWKLRFGCCLCSLRPIEEGYARILECDHISGSKNGRASRIAQLVNDQVSIERLDDELRLVRCLCSHCHSLHTAGLLPDDVQMKLDSLTVPLRTEDNDDLAAVIACAVDTARLEGCNIKACTLAGLAA</sequence>
<feature type="signal peptide" evidence="1">
    <location>
        <begin position="1"/>
        <end position="25"/>
    </location>
</feature>
<keyword evidence="3" id="KW-1185">Reference proteome</keyword>
<accession>A0A9W7G1K2</accession>
<name>A0A9W7G1K2_9STRA</name>
<evidence type="ECO:0000313" key="3">
    <source>
        <dbReference type="Proteomes" id="UP001165082"/>
    </source>
</evidence>
<reference evidence="2" key="1">
    <citation type="submission" date="2022-07" db="EMBL/GenBank/DDBJ databases">
        <title>Genome analysis of Parmales, a sister group of diatoms, reveals the evolutionary specialization of diatoms from phago-mixotrophs to photoautotrophs.</title>
        <authorList>
            <person name="Ban H."/>
            <person name="Sato S."/>
            <person name="Yoshikawa S."/>
            <person name="Kazumasa Y."/>
            <person name="Nakamura Y."/>
            <person name="Ichinomiya M."/>
            <person name="Saitoh K."/>
            <person name="Sato N."/>
            <person name="Blanc-Mathieu R."/>
            <person name="Endo H."/>
            <person name="Kuwata A."/>
            <person name="Ogata H."/>
        </authorList>
    </citation>
    <scope>NUCLEOTIDE SEQUENCE</scope>
</reference>
<feature type="non-terminal residue" evidence="2">
    <location>
        <position position="327"/>
    </location>
</feature>
<dbReference type="AlphaFoldDB" id="A0A9W7G1K2"/>
<dbReference type="EMBL" id="BRXZ01007499">
    <property type="protein sequence ID" value="GMI29159.1"/>
    <property type="molecule type" value="Genomic_DNA"/>
</dbReference>
<gene>
    <name evidence="2" type="ORF">TrRE_jg930</name>
</gene>
<organism evidence="2 3">
    <name type="scientific">Triparma retinervis</name>
    <dbReference type="NCBI Taxonomy" id="2557542"/>
    <lineage>
        <taxon>Eukaryota</taxon>
        <taxon>Sar</taxon>
        <taxon>Stramenopiles</taxon>
        <taxon>Ochrophyta</taxon>
        <taxon>Bolidophyceae</taxon>
        <taxon>Parmales</taxon>
        <taxon>Triparmaceae</taxon>
        <taxon>Triparma</taxon>
    </lineage>
</organism>
<feature type="non-terminal residue" evidence="2">
    <location>
        <position position="1"/>
    </location>
</feature>
<dbReference type="Proteomes" id="UP001165082">
    <property type="component" value="Unassembled WGS sequence"/>
</dbReference>
<evidence type="ECO:0000256" key="1">
    <source>
        <dbReference type="SAM" id="SignalP"/>
    </source>
</evidence>
<feature type="chain" id="PRO_5040821938" evidence="1">
    <location>
        <begin position="26"/>
        <end position="327"/>
    </location>
</feature>